<comment type="caution">
    <text evidence="1">The sequence shown here is derived from an EMBL/GenBank/DDBJ whole genome shotgun (WGS) entry which is preliminary data.</text>
</comment>
<dbReference type="RefSeq" id="WP_135983004.1">
    <property type="nucleotide sequence ID" value="NZ_JAASQM010000001.1"/>
</dbReference>
<protein>
    <submittedName>
        <fullName evidence="1">2-keto-4-pentenoate hydratase</fullName>
    </submittedName>
</protein>
<dbReference type="EMBL" id="SRXU01000001">
    <property type="protein sequence ID" value="TGX46392.1"/>
    <property type="molecule type" value="Genomic_DNA"/>
</dbReference>
<dbReference type="PANTHER" id="PTHR30143">
    <property type="entry name" value="ACID HYDRATASE"/>
    <property type="match status" value="1"/>
</dbReference>
<dbReference type="AlphaFoldDB" id="A0A4V3QXH4"/>
<dbReference type="PANTHER" id="PTHR30143:SF0">
    <property type="entry name" value="2-KETO-4-PENTENOATE HYDRATASE"/>
    <property type="match status" value="1"/>
</dbReference>
<dbReference type="GO" id="GO:0008684">
    <property type="term" value="F:2-oxopent-4-enoate hydratase activity"/>
    <property type="evidence" value="ECO:0007669"/>
    <property type="project" value="TreeGrafter"/>
</dbReference>
<dbReference type="InterPro" id="IPR036663">
    <property type="entry name" value="Fumarylacetoacetase_C_sf"/>
</dbReference>
<dbReference type="OrthoDB" id="9792137at2"/>
<proteinExistence type="predicted"/>
<evidence type="ECO:0000313" key="2">
    <source>
        <dbReference type="Proteomes" id="UP000309848"/>
    </source>
</evidence>
<evidence type="ECO:0000313" key="1">
    <source>
        <dbReference type="EMBL" id="TGX46392.1"/>
    </source>
</evidence>
<dbReference type="Gene3D" id="3.90.850.10">
    <property type="entry name" value="Fumarylacetoacetase-like, C-terminal domain"/>
    <property type="match status" value="1"/>
</dbReference>
<dbReference type="Proteomes" id="UP000309848">
    <property type="component" value="Unassembled WGS sequence"/>
</dbReference>
<accession>A0A4V3QXH4</accession>
<organism evidence="1 2">
    <name type="scientific">Sphingomonas naasensis</name>
    <dbReference type="NCBI Taxonomy" id="1344951"/>
    <lineage>
        <taxon>Bacteria</taxon>
        <taxon>Pseudomonadati</taxon>
        <taxon>Pseudomonadota</taxon>
        <taxon>Alphaproteobacteria</taxon>
        <taxon>Sphingomonadales</taxon>
        <taxon>Sphingomonadaceae</taxon>
        <taxon>Sphingomonas</taxon>
    </lineage>
</organism>
<name>A0A4V3QXH4_9SPHN</name>
<dbReference type="InterPro" id="IPR050772">
    <property type="entry name" value="Hydratase-Decarb/MhpD_sf"/>
</dbReference>
<keyword evidence="2" id="KW-1185">Reference proteome</keyword>
<gene>
    <name evidence="1" type="ORF">E5A74_04380</name>
</gene>
<dbReference type="SUPFAM" id="SSF56529">
    <property type="entry name" value="FAH"/>
    <property type="match status" value="1"/>
</dbReference>
<sequence>MGSVQFADEARRIAETFVEARRESRGLPDYPGDVPAALDDAYAVQDHAIAFDGRRIGGWKVGRINPPRDGVDRLAGPIFSDTIVDAREGLEMPIFGAGFGAAEAEFLLRLGATPPAGKTRFTEEEAADLIDAVHVGIEIASSPFPGINEHGPTVTISDYGNNNGLVIGPEIKDWRSAGINAWPVTLDINGARIGAATAETMLDGPVGAVRFLLELMAARGIVLEAGQWVSSGAVTGVHPVKPGDEVACRFGAGLEVECAIIAS</sequence>
<reference evidence="1 2" key="1">
    <citation type="submission" date="2019-04" db="EMBL/GenBank/DDBJ databases">
        <title>Sphingomonas psychrotolerans sp. nov., isolated from soil in the Tianshan Mountains, Xinjiang, China.</title>
        <authorList>
            <person name="Luo Y."/>
            <person name="Sheng H."/>
        </authorList>
    </citation>
    <scope>NUCLEOTIDE SEQUENCE [LARGE SCALE GENOMIC DNA]</scope>
    <source>
        <strain evidence="1 2">KIS18-15</strain>
    </source>
</reference>
<dbReference type="GO" id="GO:0005737">
    <property type="term" value="C:cytoplasm"/>
    <property type="evidence" value="ECO:0007669"/>
    <property type="project" value="TreeGrafter"/>
</dbReference>